<dbReference type="Gene3D" id="3.40.50.300">
    <property type="entry name" value="P-loop containing nucleotide triphosphate hydrolases"/>
    <property type="match status" value="1"/>
</dbReference>
<dbReference type="Proteomes" id="UP000237752">
    <property type="component" value="Unassembled WGS sequence"/>
</dbReference>
<proteinExistence type="predicted"/>
<keyword evidence="5 6" id="KW-0472">Membrane</keyword>
<feature type="domain" description="TraD/TraG TraM recognition site" evidence="7">
    <location>
        <begin position="436"/>
        <end position="548"/>
    </location>
</feature>
<evidence type="ECO:0000313" key="9">
    <source>
        <dbReference type="Proteomes" id="UP000237752"/>
    </source>
</evidence>
<dbReference type="CDD" id="cd01127">
    <property type="entry name" value="TrwB_TraG_TraD_VirD4"/>
    <property type="match status" value="1"/>
</dbReference>
<accession>A0A2T0ZUB1</accession>
<comment type="caution">
    <text evidence="8">The sequence shown here is derived from an EMBL/GenBank/DDBJ whole genome shotgun (WGS) entry which is preliminary data.</text>
</comment>
<organism evidence="8 9">
    <name type="scientific">Antricoccus suffuscus</name>
    <dbReference type="NCBI Taxonomy" id="1629062"/>
    <lineage>
        <taxon>Bacteria</taxon>
        <taxon>Bacillati</taxon>
        <taxon>Actinomycetota</taxon>
        <taxon>Actinomycetes</taxon>
        <taxon>Geodermatophilales</taxon>
        <taxon>Antricoccaceae</taxon>
        <taxon>Antricoccus</taxon>
    </lineage>
</organism>
<dbReference type="SUPFAM" id="SSF52540">
    <property type="entry name" value="P-loop containing nucleoside triphosphate hydrolases"/>
    <property type="match status" value="1"/>
</dbReference>
<gene>
    <name evidence="8" type="ORF">CLV47_11842</name>
</gene>
<dbReference type="PANTHER" id="PTHR37937:SF1">
    <property type="entry name" value="CONJUGATIVE TRANSFER: DNA TRANSPORT"/>
    <property type="match status" value="1"/>
</dbReference>
<dbReference type="Pfam" id="PF12696">
    <property type="entry name" value="TraG-D_C"/>
    <property type="match status" value="1"/>
</dbReference>
<dbReference type="InterPro" id="IPR051539">
    <property type="entry name" value="T4SS-coupling_protein"/>
</dbReference>
<reference evidence="8 9" key="1">
    <citation type="submission" date="2018-03" db="EMBL/GenBank/DDBJ databases">
        <title>Genomic Encyclopedia of Archaeal and Bacterial Type Strains, Phase II (KMG-II): from individual species to whole genera.</title>
        <authorList>
            <person name="Goeker M."/>
        </authorList>
    </citation>
    <scope>NUCLEOTIDE SEQUENCE [LARGE SCALE GENOMIC DNA]</scope>
    <source>
        <strain evidence="8 9">DSM 100065</strain>
    </source>
</reference>
<evidence type="ECO:0000256" key="1">
    <source>
        <dbReference type="ARBA" id="ARBA00004651"/>
    </source>
</evidence>
<protein>
    <submittedName>
        <fullName evidence="8">Type IV secretory pathway TraG/TraD family ATPase VirD4</fullName>
    </submittedName>
</protein>
<keyword evidence="9" id="KW-1185">Reference proteome</keyword>
<keyword evidence="4 6" id="KW-1133">Transmembrane helix</keyword>
<evidence type="ECO:0000256" key="6">
    <source>
        <dbReference type="SAM" id="Phobius"/>
    </source>
</evidence>
<dbReference type="AlphaFoldDB" id="A0A2T0ZUB1"/>
<feature type="transmembrane region" description="Helical" evidence="6">
    <location>
        <begin position="87"/>
        <end position="108"/>
    </location>
</feature>
<evidence type="ECO:0000256" key="3">
    <source>
        <dbReference type="ARBA" id="ARBA00022692"/>
    </source>
</evidence>
<keyword evidence="3 6" id="KW-0812">Transmembrane</keyword>
<evidence type="ECO:0000313" key="8">
    <source>
        <dbReference type="EMBL" id="PRZ39678.1"/>
    </source>
</evidence>
<comment type="subcellular location">
    <subcellularLocation>
        <location evidence="1">Cell membrane</location>
        <topology evidence="1">Multi-pass membrane protein</topology>
    </subcellularLocation>
</comment>
<dbReference type="InterPro" id="IPR032689">
    <property type="entry name" value="TraG-D_C"/>
</dbReference>
<keyword evidence="2" id="KW-1003">Cell membrane</keyword>
<evidence type="ECO:0000259" key="7">
    <source>
        <dbReference type="Pfam" id="PF12696"/>
    </source>
</evidence>
<dbReference type="InterPro" id="IPR027417">
    <property type="entry name" value="P-loop_NTPase"/>
</dbReference>
<dbReference type="PANTHER" id="PTHR37937">
    <property type="entry name" value="CONJUGATIVE TRANSFER: DNA TRANSPORT"/>
    <property type="match status" value="1"/>
</dbReference>
<evidence type="ECO:0000256" key="2">
    <source>
        <dbReference type="ARBA" id="ARBA00022475"/>
    </source>
</evidence>
<dbReference type="GO" id="GO:0005886">
    <property type="term" value="C:plasma membrane"/>
    <property type="evidence" value="ECO:0007669"/>
    <property type="project" value="UniProtKB-SubCell"/>
</dbReference>
<name>A0A2T0ZUB1_9ACTN</name>
<dbReference type="EMBL" id="PVUE01000018">
    <property type="protein sequence ID" value="PRZ39678.1"/>
    <property type="molecule type" value="Genomic_DNA"/>
</dbReference>
<evidence type="ECO:0000256" key="4">
    <source>
        <dbReference type="ARBA" id="ARBA00022989"/>
    </source>
</evidence>
<evidence type="ECO:0000256" key="5">
    <source>
        <dbReference type="ARBA" id="ARBA00023136"/>
    </source>
</evidence>
<dbReference type="OrthoDB" id="226701at2"/>
<sequence length="631" mass="69438">MATRRTSPQRQTTTRTRKERIAVTAMTILFLIGAGLAWSFGGGIAALLDGRGMAIAIPRLHVSALGAALKGGDAPLWTISGGGPLRFWIAAALVLLVVWVLLVVRPVARRARRDERTKALASPSLVGKDFSLAAVRKAGAYTRPDIARRSRAAGTEFGYYLGRLREDKKPIWVNFEQRVRIIARPGWGKTSRLLVPIARDVPGAALIGSVKADLFEQTVIARQARGQVRVVDFSDPTDRIADGYTPVQWDPIPGCEDLTVATRRARALVSGSEDGDREDNDDAFWRESARQVIEAWFHAAALAGLEITDVLRWQENIHSSEPKDILRDHPAAEPRARMALSKHLDDRAERTTSSVERFIVLALGPFGSATGHEFVGERRHCLDIRASITDHETIYLLASEDTAGAASPILTLFAEEWFYQARALAQALPAKRHAPPVCAVLDELRWLVPLPSLPAIAARDRAAGIGLVYAVQAMRQEQELYGAQAESLEGAVQVTIMGGFDKSAHQTITQQAGHAPVTSVSVGGGFWSGAHFTDSEQWRDVLTAADQQQLRDGESVIRIAGEPLMYAYSPSFRENRQLRKTITGEETKVRDIVVRARTNTRDQRTRDRARHAQQYRDQVAQNAIHTDGGTF</sequence>
<feature type="transmembrane region" description="Helical" evidence="6">
    <location>
        <begin position="21"/>
        <end position="48"/>
    </location>
</feature>